<keyword evidence="3" id="KW-0804">Transcription</keyword>
<dbReference type="EMBL" id="UOGK01000161">
    <property type="protein sequence ID" value="VAX38838.1"/>
    <property type="molecule type" value="Genomic_DNA"/>
</dbReference>
<evidence type="ECO:0000256" key="1">
    <source>
        <dbReference type="ARBA" id="ARBA00023015"/>
    </source>
</evidence>
<dbReference type="CDD" id="cd06170">
    <property type="entry name" value="LuxR_C_like"/>
    <property type="match status" value="1"/>
</dbReference>
<keyword evidence="2" id="KW-0238">DNA-binding</keyword>
<dbReference type="Gene3D" id="1.10.10.10">
    <property type="entry name" value="Winged helix-like DNA-binding domain superfamily/Winged helix DNA-binding domain"/>
    <property type="match status" value="1"/>
</dbReference>
<accession>A0A3B1DRT0</accession>
<feature type="domain" description="HTH luxR-type" evidence="4">
    <location>
        <begin position="11"/>
        <end position="76"/>
    </location>
</feature>
<evidence type="ECO:0000313" key="5">
    <source>
        <dbReference type="EMBL" id="VAX38838.1"/>
    </source>
</evidence>
<dbReference type="SUPFAM" id="SSF55781">
    <property type="entry name" value="GAF domain-like"/>
    <property type="match status" value="1"/>
</dbReference>
<dbReference type="InterPro" id="IPR000792">
    <property type="entry name" value="Tscrpt_reg_LuxR_C"/>
</dbReference>
<gene>
    <name evidence="5" type="ORF">MNBD_PLANCTO03-1119</name>
</gene>
<dbReference type="InterPro" id="IPR016032">
    <property type="entry name" value="Sig_transdc_resp-reg_C-effctor"/>
</dbReference>
<organism evidence="5">
    <name type="scientific">hydrothermal vent metagenome</name>
    <dbReference type="NCBI Taxonomy" id="652676"/>
    <lineage>
        <taxon>unclassified sequences</taxon>
        <taxon>metagenomes</taxon>
        <taxon>ecological metagenomes</taxon>
    </lineage>
</organism>
<dbReference type="GO" id="GO:0006355">
    <property type="term" value="P:regulation of DNA-templated transcription"/>
    <property type="evidence" value="ECO:0007669"/>
    <property type="project" value="InterPro"/>
</dbReference>
<evidence type="ECO:0000259" key="4">
    <source>
        <dbReference type="PROSITE" id="PS50043"/>
    </source>
</evidence>
<keyword evidence="1" id="KW-0805">Transcription regulation</keyword>
<dbReference type="PRINTS" id="PR00038">
    <property type="entry name" value="HTHLUXR"/>
</dbReference>
<name>A0A3B1DRT0_9ZZZZ</name>
<sequence>MMFHAGMGQGGLGGSASLTRRELEVVGLIVEGLSCREAAKRLSRSPRTIENHLRSVYQKLRVRNRVELVRVSGERGLLGPSARADAALPKAEVELKGHALELIQQINQRLAGHENHHYFGELALALAEAFGTRWAGISEATSHGSMLDIIVWAADGHFGEFVQCPKDHSPCGLSIAEREFVVWEGLGERFPDDPSVVENGAVSYVGVILEDRLLGPVGSLWLMDDRPIRKELLPLEVLRLLAPRTAAELAVAKTLDRLDEQWCSPDDVGVMLD</sequence>
<dbReference type="PANTHER" id="PTHR44688">
    <property type="entry name" value="DNA-BINDING TRANSCRIPTIONAL ACTIVATOR DEVR_DOSR"/>
    <property type="match status" value="1"/>
</dbReference>
<dbReference type="SUPFAM" id="SSF46894">
    <property type="entry name" value="C-terminal effector domain of the bipartite response regulators"/>
    <property type="match status" value="1"/>
</dbReference>
<proteinExistence type="predicted"/>
<evidence type="ECO:0000256" key="3">
    <source>
        <dbReference type="ARBA" id="ARBA00023163"/>
    </source>
</evidence>
<protein>
    <recommendedName>
        <fullName evidence="4">HTH luxR-type domain-containing protein</fullName>
    </recommendedName>
</protein>
<dbReference type="PROSITE" id="PS50043">
    <property type="entry name" value="HTH_LUXR_2"/>
    <property type="match status" value="1"/>
</dbReference>
<dbReference type="InterPro" id="IPR036388">
    <property type="entry name" value="WH-like_DNA-bd_sf"/>
</dbReference>
<dbReference type="Pfam" id="PF00196">
    <property type="entry name" value="GerE"/>
    <property type="match status" value="1"/>
</dbReference>
<evidence type="ECO:0000256" key="2">
    <source>
        <dbReference type="ARBA" id="ARBA00023125"/>
    </source>
</evidence>
<dbReference type="GO" id="GO:0003677">
    <property type="term" value="F:DNA binding"/>
    <property type="evidence" value="ECO:0007669"/>
    <property type="project" value="UniProtKB-KW"/>
</dbReference>
<dbReference type="PANTHER" id="PTHR44688:SF16">
    <property type="entry name" value="DNA-BINDING TRANSCRIPTIONAL ACTIVATOR DEVR_DOSR"/>
    <property type="match status" value="1"/>
</dbReference>
<reference evidence="5" key="1">
    <citation type="submission" date="2018-06" db="EMBL/GenBank/DDBJ databases">
        <authorList>
            <person name="Zhirakovskaya E."/>
        </authorList>
    </citation>
    <scope>NUCLEOTIDE SEQUENCE</scope>
</reference>
<dbReference type="AlphaFoldDB" id="A0A3B1DRT0"/>
<dbReference type="SMART" id="SM00421">
    <property type="entry name" value="HTH_LUXR"/>
    <property type="match status" value="1"/>
</dbReference>